<name>A0A2N1MYX0_9GLOM</name>
<dbReference type="InterPro" id="IPR028662">
    <property type="entry name" value="SNX8/Mvp1"/>
</dbReference>
<sequence>MQINYLLRIFNKFFIADVLLPEIYMSAFTLASPNAGTVSIPALNKILGISGVPHATIEKILNLAAPTNSSRVNRGEFNVALALVALAQKNMDVSIENLIDHKHDLPEPNLLQFPLFRLMILGLLQLQLSLHRNLFPVQVLQ</sequence>
<dbReference type="AlphaFoldDB" id="A0A2N1MYX0"/>
<evidence type="ECO:0000313" key="1">
    <source>
        <dbReference type="EMBL" id="PKK66841.1"/>
    </source>
</evidence>
<dbReference type="Gene3D" id="1.10.238.10">
    <property type="entry name" value="EF-hand"/>
    <property type="match status" value="1"/>
</dbReference>
<dbReference type="PANTHER" id="PTHR47554:SF1">
    <property type="entry name" value="SORTING NEXIN MVP1"/>
    <property type="match status" value="1"/>
</dbReference>
<dbReference type="GO" id="GO:0032266">
    <property type="term" value="F:phosphatidylinositol-3-phosphate binding"/>
    <property type="evidence" value="ECO:0007669"/>
    <property type="project" value="TreeGrafter"/>
</dbReference>
<comment type="caution">
    <text evidence="1">The sequence shown here is derived from an EMBL/GenBank/DDBJ whole genome shotgun (WGS) entry which is preliminary data.</text>
</comment>
<evidence type="ECO:0000313" key="2">
    <source>
        <dbReference type="Proteomes" id="UP000233469"/>
    </source>
</evidence>
<dbReference type="GO" id="GO:0005829">
    <property type="term" value="C:cytosol"/>
    <property type="evidence" value="ECO:0007669"/>
    <property type="project" value="GOC"/>
</dbReference>
<accession>A0A2N1MYX0</accession>
<dbReference type="InterPro" id="IPR011992">
    <property type="entry name" value="EF-hand-dom_pair"/>
</dbReference>
<dbReference type="VEuPathDB" id="FungiDB:RhiirFUN_018835"/>
<proteinExistence type="predicted"/>
<dbReference type="Proteomes" id="UP000233469">
    <property type="component" value="Unassembled WGS sequence"/>
</dbReference>
<dbReference type="GO" id="GO:0005768">
    <property type="term" value="C:endosome"/>
    <property type="evidence" value="ECO:0007669"/>
    <property type="project" value="TreeGrafter"/>
</dbReference>
<evidence type="ECO:0008006" key="3">
    <source>
        <dbReference type="Google" id="ProtNLM"/>
    </source>
</evidence>
<dbReference type="VEuPathDB" id="FungiDB:FUN_019948"/>
<dbReference type="GO" id="GO:0006623">
    <property type="term" value="P:protein targeting to vacuole"/>
    <property type="evidence" value="ECO:0007669"/>
    <property type="project" value="TreeGrafter"/>
</dbReference>
<dbReference type="EMBL" id="LLXL01001040">
    <property type="protein sequence ID" value="PKK66841.1"/>
    <property type="molecule type" value="Genomic_DNA"/>
</dbReference>
<organism evidence="1 2">
    <name type="scientific">Rhizophagus irregularis</name>
    <dbReference type="NCBI Taxonomy" id="588596"/>
    <lineage>
        <taxon>Eukaryota</taxon>
        <taxon>Fungi</taxon>
        <taxon>Fungi incertae sedis</taxon>
        <taxon>Mucoromycota</taxon>
        <taxon>Glomeromycotina</taxon>
        <taxon>Glomeromycetes</taxon>
        <taxon>Glomerales</taxon>
        <taxon>Glomeraceae</taxon>
        <taxon>Rhizophagus</taxon>
    </lineage>
</organism>
<gene>
    <name evidence="1" type="ORF">RhiirC2_18674</name>
</gene>
<dbReference type="SUPFAM" id="SSF47473">
    <property type="entry name" value="EF-hand"/>
    <property type="match status" value="1"/>
</dbReference>
<dbReference type="PANTHER" id="PTHR47554">
    <property type="entry name" value="SORTING NEXIN MVP1"/>
    <property type="match status" value="1"/>
</dbReference>
<dbReference type="GO" id="GO:0042147">
    <property type="term" value="P:retrograde transport, endosome to Golgi"/>
    <property type="evidence" value="ECO:0007669"/>
    <property type="project" value="InterPro"/>
</dbReference>
<protein>
    <recommendedName>
        <fullName evidence="3">EH domain-containing protein</fullName>
    </recommendedName>
</protein>
<reference evidence="1 2" key="1">
    <citation type="submission" date="2016-04" db="EMBL/GenBank/DDBJ databases">
        <title>Genome analyses suggest a sexual origin of heterokaryosis in a supposedly ancient asexual fungus.</title>
        <authorList>
            <person name="Ropars J."/>
            <person name="Sedzielewska K."/>
            <person name="Noel J."/>
            <person name="Charron P."/>
            <person name="Farinelli L."/>
            <person name="Marton T."/>
            <person name="Kruger M."/>
            <person name="Pelin A."/>
            <person name="Brachmann A."/>
            <person name="Corradi N."/>
        </authorList>
    </citation>
    <scope>NUCLEOTIDE SEQUENCE [LARGE SCALE GENOMIC DNA]</scope>
    <source>
        <strain evidence="1 2">C2</strain>
    </source>
</reference>
<reference evidence="1 2" key="2">
    <citation type="submission" date="2017-10" db="EMBL/GenBank/DDBJ databases">
        <title>Extensive intraspecific genome diversity in a model arbuscular mycorrhizal fungus.</title>
        <authorList>
            <person name="Chen E.C.H."/>
            <person name="Morin E."/>
            <person name="Baudet D."/>
            <person name="Noel J."/>
            <person name="Ndikumana S."/>
            <person name="Charron P."/>
            <person name="St-Onge C."/>
            <person name="Giorgi J."/>
            <person name="Grigoriev I.V."/>
            <person name="Roux C."/>
            <person name="Martin F.M."/>
            <person name="Corradi N."/>
        </authorList>
    </citation>
    <scope>NUCLEOTIDE SEQUENCE [LARGE SCALE GENOMIC DNA]</scope>
    <source>
        <strain evidence="1 2">C2</strain>
    </source>
</reference>
<dbReference type="VEuPathDB" id="FungiDB:RhiirA1_408916"/>